<reference evidence="5" key="1">
    <citation type="journal article" date="2019" name="Gigascience">
        <title>De novo genome assembly of the endangered Acer yangbiense, a plant species with extremely small populations endemic to Yunnan Province, China.</title>
        <authorList>
            <person name="Yang J."/>
            <person name="Wariss H.M."/>
            <person name="Tao L."/>
            <person name="Zhang R."/>
            <person name="Yun Q."/>
            <person name="Hollingsworth P."/>
            <person name="Dao Z."/>
            <person name="Luo G."/>
            <person name="Guo H."/>
            <person name="Ma Y."/>
            <person name="Sun W."/>
        </authorList>
    </citation>
    <scope>NUCLEOTIDE SEQUENCE [LARGE SCALE GENOMIC DNA]</scope>
    <source>
        <strain evidence="5">cv. Malutang</strain>
    </source>
</reference>
<feature type="domain" description="F-box/LRR-repeat protein 15/At3g58940/PEG3-like LRR" evidence="3">
    <location>
        <begin position="136"/>
        <end position="207"/>
    </location>
</feature>
<keyword evidence="1" id="KW-1133">Transmembrane helix</keyword>
<dbReference type="EMBL" id="VAHF01000013">
    <property type="protein sequence ID" value="TXG48038.1"/>
    <property type="molecule type" value="Genomic_DNA"/>
</dbReference>
<dbReference type="InterPro" id="IPR032675">
    <property type="entry name" value="LRR_dom_sf"/>
</dbReference>
<dbReference type="Pfam" id="PF12937">
    <property type="entry name" value="F-box-like"/>
    <property type="match status" value="1"/>
</dbReference>
<dbReference type="SMART" id="SM00367">
    <property type="entry name" value="LRR_CC"/>
    <property type="match status" value="3"/>
</dbReference>
<keyword evidence="1" id="KW-0812">Transmembrane</keyword>
<dbReference type="PANTHER" id="PTHR38926">
    <property type="entry name" value="F-BOX DOMAIN CONTAINING PROTEIN, EXPRESSED"/>
    <property type="match status" value="1"/>
</dbReference>
<evidence type="ECO:0000256" key="1">
    <source>
        <dbReference type="SAM" id="Phobius"/>
    </source>
</evidence>
<dbReference type="Gene3D" id="1.20.1280.50">
    <property type="match status" value="1"/>
</dbReference>
<dbReference type="Proteomes" id="UP000323000">
    <property type="component" value="Chromosome 13"/>
</dbReference>
<feature type="domain" description="F-box" evidence="2">
    <location>
        <begin position="13"/>
        <end position="59"/>
    </location>
</feature>
<dbReference type="OrthoDB" id="2095648at2759"/>
<dbReference type="SUPFAM" id="SSF81383">
    <property type="entry name" value="F-box domain"/>
    <property type="match status" value="1"/>
</dbReference>
<dbReference type="InterPro" id="IPR055411">
    <property type="entry name" value="LRR_FXL15/At3g58940/PEG3-like"/>
</dbReference>
<dbReference type="Pfam" id="PF24758">
    <property type="entry name" value="LRR_At5g56370"/>
    <property type="match status" value="1"/>
</dbReference>
<keyword evidence="1" id="KW-0472">Membrane</keyword>
<gene>
    <name evidence="4" type="ORF">EZV62_027332</name>
</gene>
<comment type="caution">
    <text evidence="4">The sequence shown here is derived from an EMBL/GenBank/DDBJ whole genome shotgun (WGS) entry which is preliminary data.</text>
</comment>
<proteinExistence type="predicted"/>
<accession>A0A5C7GTI4</accession>
<feature type="transmembrane region" description="Helical" evidence="1">
    <location>
        <begin position="108"/>
        <end position="132"/>
    </location>
</feature>
<dbReference type="CDD" id="cd22164">
    <property type="entry name" value="F-box_AtSKIP19-like"/>
    <property type="match status" value="1"/>
</dbReference>
<dbReference type="AlphaFoldDB" id="A0A5C7GTI4"/>
<organism evidence="4 5">
    <name type="scientific">Acer yangbiense</name>
    <dbReference type="NCBI Taxonomy" id="1000413"/>
    <lineage>
        <taxon>Eukaryota</taxon>
        <taxon>Viridiplantae</taxon>
        <taxon>Streptophyta</taxon>
        <taxon>Embryophyta</taxon>
        <taxon>Tracheophyta</taxon>
        <taxon>Spermatophyta</taxon>
        <taxon>Magnoliopsida</taxon>
        <taxon>eudicotyledons</taxon>
        <taxon>Gunneridae</taxon>
        <taxon>Pentapetalae</taxon>
        <taxon>rosids</taxon>
        <taxon>malvids</taxon>
        <taxon>Sapindales</taxon>
        <taxon>Sapindaceae</taxon>
        <taxon>Hippocastanoideae</taxon>
        <taxon>Acereae</taxon>
        <taxon>Acer</taxon>
    </lineage>
</organism>
<dbReference type="InterPro" id="IPR001810">
    <property type="entry name" value="F-box_dom"/>
</dbReference>
<dbReference type="SUPFAM" id="SSF52047">
    <property type="entry name" value="RNI-like"/>
    <property type="match status" value="1"/>
</dbReference>
<dbReference type="InterPro" id="IPR006553">
    <property type="entry name" value="Leu-rich_rpt_Cys-con_subtyp"/>
</dbReference>
<sequence>MSGKTADPEWPNWVGLPQDVTAVIFSKLGDIEVMTSVQYVCSSWLKMCKDPSMWRTIDMHNLDDEYGMDFDLEMICRAAVDRSNGHLSSINIEYFGTDELLRYIADRYFISFLFFSFFHGFMNHVAQLVIYFPAVEMVTSFYEMSSHLTSLRLVYCDDISDQGLIDSISKFPLLEELELSYCSLSRKSLEAVGRSCPLLKSLKLNRHGQRDPMILCNEEALAIAENMHELRHLQIFGNKLMITGLEAILNGCPHLKSLDLRQCFNIYLDGNLKKRCLEQIQDLWCPDDSISDYEFDATVQDASDFGSDDYDDYDDPFGLLGIGVMSDDDYDIELSDHHFDHHFDYHFGHHFDYGYDYDFEYGYDYNQDDDF</sequence>
<evidence type="ECO:0000313" key="4">
    <source>
        <dbReference type="EMBL" id="TXG48038.1"/>
    </source>
</evidence>
<name>A0A5C7GTI4_9ROSI</name>
<dbReference type="InterPro" id="IPR036047">
    <property type="entry name" value="F-box-like_dom_sf"/>
</dbReference>
<evidence type="ECO:0000259" key="3">
    <source>
        <dbReference type="Pfam" id="PF24758"/>
    </source>
</evidence>
<evidence type="ECO:0000259" key="2">
    <source>
        <dbReference type="Pfam" id="PF12937"/>
    </source>
</evidence>
<keyword evidence="5" id="KW-1185">Reference proteome</keyword>
<protein>
    <submittedName>
        <fullName evidence="4">Uncharacterized protein</fullName>
    </submittedName>
</protein>
<dbReference type="Gene3D" id="3.80.10.10">
    <property type="entry name" value="Ribonuclease Inhibitor"/>
    <property type="match status" value="1"/>
</dbReference>
<evidence type="ECO:0000313" key="5">
    <source>
        <dbReference type="Proteomes" id="UP000323000"/>
    </source>
</evidence>
<dbReference type="PANTHER" id="PTHR38926:SF2">
    <property type="entry name" value="F-BOX_LRR-REPEAT PROTEIN 21-RELATED"/>
    <property type="match status" value="1"/>
</dbReference>